<reference evidence="1" key="1">
    <citation type="submission" date="2018-05" db="EMBL/GenBank/DDBJ databases">
        <authorList>
            <person name="Lanie J.A."/>
            <person name="Ng W.-L."/>
            <person name="Kazmierczak K.M."/>
            <person name="Andrzejewski T.M."/>
            <person name="Davidsen T.M."/>
            <person name="Wayne K.J."/>
            <person name="Tettelin H."/>
            <person name="Glass J.I."/>
            <person name="Rusch D."/>
            <person name="Podicherti R."/>
            <person name="Tsui H.-C.T."/>
            <person name="Winkler M.E."/>
        </authorList>
    </citation>
    <scope>NUCLEOTIDE SEQUENCE</scope>
</reference>
<feature type="non-terminal residue" evidence="1">
    <location>
        <position position="1"/>
    </location>
</feature>
<name>A0A382A5M3_9ZZZZ</name>
<feature type="non-terminal residue" evidence="1">
    <location>
        <position position="107"/>
    </location>
</feature>
<accession>A0A382A5M3</accession>
<protein>
    <submittedName>
        <fullName evidence="1">Uncharacterized protein</fullName>
    </submittedName>
</protein>
<proteinExistence type="predicted"/>
<gene>
    <name evidence="1" type="ORF">METZ01_LOCUS149087</name>
</gene>
<evidence type="ECO:0000313" key="1">
    <source>
        <dbReference type="EMBL" id="SVA96233.1"/>
    </source>
</evidence>
<organism evidence="1">
    <name type="scientific">marine metagenome</name>
    <dbReference type="NCBI Taxonomy" id="408172"/>
    <lineage>
        <taxon>unclassified sequences</taxon>
        <taxon>metagenomes</taxon>
        <taxon>ecological metagenomes</taxon>
    </lineage>
</organism>
<dbReference type="AlphaFoldDB" id="A0A382A5M3"/>
<sequence>VGLSLKIYLGCITLLTIVAAQDMFQSIRVWDPTPDAIKIIADQGIPLDHTVGKPGIFLDMTVSEDERVALLSAGLDIEILIPNLTRYYQDMNRPAVERDFPLGSMQG</sequence>
<dbReference type="EMBL" id="UINC01023815">
    <property type="protein sequence ID" value="SVA96233.1"/>
    <property type="molecule type" value="Genomic_DNA"/>
</dbReference>